<sequence length="164" mass="18455">MKDYMNAHEQQSYLMASAAVTAVGTVLDRVSGRLQKEALADLRRGRAFIERALRTWIKPVNQRTREILMRKSAGVTIGVINDTAMQATHKEFLRYMKRIRDEVYQEEGRDYVYDLAEVAMAAACPGCNGAPKATCPVYEALHNLYIEPWDANHPRCEYAGSGAV</sequence>
<dbReference type="STRING" id="392015.SAMN05421543_101461"/>
<organism evidence="2 3">
    <name type="scientific">Alicyclobacillus macrosporangiidus</name>
    <dbReference type="NCBI Taxonomy" id="392015"/>
    <lineage>
        <taxon>Bacteria</taxon>
        <taxon>Bacillati</taxon>
        <taxon>Bacillota</taxon>
        <taxon>Bacilli</taxon>
        <taxon>Bacillales</taxon>
        <taxon>Alicyclobacillaceae</taxon>
        <taxon>Alicyclobacillus</taxon>
    </lineage>
</organism>
<proteinExistence type="predicted"/>
<dbReference type="OrthoDB" id="2988369at2"/>
<name>A0A1I7FUL1_9BACL</name>
<evidence type="ECO:0000259" key="1">
    <source>
        <dbReference type="Pfam" id="PF18892"/>
    </source>
</evidence>
<dbReference type="InterPro" id="IPR043711">
    <property type="entry name" value="DUF5651"/>
</dbReference>
<accession>A0A1I7FUL1</accession>
<protein>
    <recommendedName>
        <fullName evidence="1">DUF5651 domain-containing protein</fullName>
    </recommendedName>
</protein>
<dbReference type="Pfam" id="PF18892">
    <property type="entry name" value="DUF5651"/>
    <property type="match status" value="1"/>
</dbReference>
<dbReference type="AlphaFoldDB" id="A0A1I7FUL1"/>
<evidence type="ECO:0000313" key="3">
    <source>
        <dbReference type="Proteomes" id="UP000183508"/>
    </source>
</evidence>
<reference evidence="3" key="1">
    <citation type="submission" date="2016-10" db="EMBL/GenBank/DDBJ databases">
        <authorList>
            <person name="Varghese N."/>
        </authorList>
    </citation>
    <scope>NUCLEOTIDE SEQUENCE [LARGE SCALE GENOMIC DNA]</scope>
    <source>
        <strain evidence="3">DSM 17980</strain>
    </source>
</reference>
<feature type="domain" description="DUF5651" evidence="1">
    <location>
        <begin position="107"/>
        <end position="159"/>
    </location>
</feature>
<dbReference type="Proteomes" id="UP000183508">
    <property type="component" value="Unassembled WGS sequence"/>
</dbReference>
<gene>
    <name evidence="2" type="ORF">SAMN05421543_101461</name>
</gene>
<dbReference type="EMBL" id="FPBV01000001">
    <property type="protein sequence ID" value="SFU39853.1"/>
    <property type="molecule type" value="Genomic_DNA"/>
</dbReference>
<keyword evidence="3" id="KW-1185">Reference proteome</keyword>
<evidence type="ECO:0000313" key="2">
    <source>
        <dbReference type="EMBL" id="SFU39853.1"/>
    </source>
</evidence>
<dbReference type="RefSeq" id="WP_074949090.1">
    <property type="nucleotide sequence ID" value="NZ_FPBV01000001.1"/>
</dbReference>